<dbReference type="InterPro" id="IPR052062">
    <property type="entry name" value="Murein_DD/LD_carboxypeptidase"/>
</dbReference>
<name>A0A2P1VMI5_PLESH</name>
<evidence type="ECO:0000256" key="2">
    <source>
        <dbReference type="ARBA" id="ARBA00022670"/>
    </source>
</evidence>
<sequence length="151" mass="16528">MASALLAACSSTPDTVKGPPIRGSLGDPIMVIAALHEQLDDWYGAPYHLGGMSKRGVDCSGFVSVTFKDRFALKLPRTTSEQARRGEKVPKNDLQPGDLVFFRTGRGPNGLHVGIYADDDSFIHASTSAGVIKSSLNTQYWRQAYWQSRRL</sequence>
<dbReference type="PROSITE" id="PS51935">
    <property type="entry name" value="NLPC_P60"/>
    <property type="match status" value="1"/>
</dbReference>
<evidence type="ECO:0000313" key="6">
    <source>
        <dbReference type="EMBL" id="MBO1109129.1"/>
    </source>
</evidence>
<dbReference type="PANTHER" id="PTHR47360:SF1">
    <property type="entry name" value="ENDOPEPTIDASE NLPC-RELATED"/>
    <property type="match status" value="1"/>
</dbReference>
<dbReference type="RefSeq" id="WP_010863560.1">
    <property type="nucleotide sequence ID" value="NZ_CP027852.1"/>
</dbReference>
<comment type="similarity">
    <text evidence="1">Belongs to the peptidase C40 family.</text>
</comment>
<dbReference type="SUPFAM" id="SSF54001">
    <property type="entry name" value="Cysteine proteinases"/>
    <property type="match status" value="1"/>
</dbReference>
<dbReference type="GO" id="GO:0008234">
    <property type="term" value="F:cysteine-type peptidase activity"/>
    <property type="evidence" value="ECO:0007669"/>
    <property type="project" value="UniProtKB-KW"/>
</dbReference>
<keyword evidence="5" id="KW-0788">Thiol protease</keyword>
<proteinExistence type="inferred from homology"/>
<dbReference type="InterPro" id="IPR038765">
    <property type="entry name" value="Papain-like_cys_pep_sf"/>
</dbReference>
<comment type="caution">
    <text evidence="6">The sequence shown here is derived from an EMBL/GenBank/DDBJ whole genome shotgun (WGS) entry which is preliminary data.</text>
</comment>
<dbReference type="PANTHER" id="PTHR47360">
    <property type="entry name" value="MUREIN DD-ENDOPEPTIDASE MEPS/MUREIN LD-CARBOXYPEPTIDASE"/>
    <property type="match status" value="1"/>
</dbReference>
<evidence type="ECO:0000256" key="5">
    <source>
        <dbReference type="ARBA" id="ARBA00022807"/>
    </source>
</evidence>
<evidence type="ECO:0000313" key="7">
    <source>
        <dbReference type="Proteomes" id="UP000664658"/>
    </source>
</evidence>
<dbReference type="EMBL" id="JAFNAA010000015">
    <property type="protein sequence ID" value="MBO1109129.1"/>
    <property type="molecule type" value="Genomic_DNA"/>
</dbReference>
<evidence type="ECO:0000256" key="3">
    <source>
        <dbReference type="ARBA" id="ARBA00022729"/>
    </source>
</evidence>
<keyword evidence="2" id="KW-0645">Protease</keyword>
<keyword evidence="4" id="KW-0378">Hydrolase</keyword>
<keyword evidence="3" id="KW-0732">Signal</keyword>
<evidence type="ECO:0000256" key="1">
    <source>
        <dbReference type="ARBA" id="ARBA00007074"/>
    </source>
</evidence>
<evidence type="ECO:0000256" key="4">
    <source>
        <dbReference type="ARBA" id="ARBA00022801"/>
    </source>
</evidence>
<dbReference type="InterPro" id="IPR000064">
    <property type="entry name" value="NLP_P60_dom"/>
</dbReference>
<protein>
    <submittedName>
        <fullName evidence="6">C40 family peptidase</fullName>
    </submittedName>
</protein>
<reference evidence="6" key="1">
    <citation type="submission" date="2021-03" db="EMBL/GenBank/DDBJ databases">
        <title>Plesiomonas shigelloides zfcc0051, isolated from zebrafish feces.</title>
        <authorList>
            <person name="Vanderhoek Z."/>
            <person name="Gaulke C."/>
        </authorList>
    </citation>
    <scope>NUCLEOTIDE SEQUENCE</scope>
    <source>
        <strain evidence="6">Zfcc0051</strain>
    </source>
</reference>
<dbReference type="Proteomes" id="UP000664658">
    <property type="component" value="Unassembled WGS sequence"/>
</dbReference>
<dbReference type="Pfam" id="PF00877">
    <property type="entry name" value="NLPC_P60"/>
    <property type="match status" value="1"/>
</dbReference>
<accession>A0A2P1VMI5</accession>
<dbReference type="Gene3D" id="3.90.1720.10">
    <property type="entry name" value="endopeptidase domain like (from Nostoc punctiforme)"/>
    <property type="match status" value="1"/>
</dbReference>
<organism evidence="6 7">
    <name type="scientific">Plesiomonas shigelloides</name>
    <name type="common">Aeromonas shigelloides</name>
    <dbReference type="NCBI Taxonomy" id="703"/>
    <lineage>
        <taxon>Bacteria</taxon>
        <taxon>Pseudomonadati</taxon>
        <taxon>Pseudomonadota</taxon>
        <taxon>Gammaproteobacteria</taxon>
        <taxon>Enterobacterales</taxon>
        <taxon>Enterobacteriaceae</taxon>
        <taxon>Plesiomonas</taxon>
    </lineage>
</organism>
<dbReference type="GeneID" id="69706385"/>
<dbReference type="GO" id="GO:0006508">
    <property type="term" value="P:proteolysis"/>
    <property type="evidence" value="ECO:0007669"/>
    <property type="project" value="UniProtKB-KW"/>
</dbReference>
<gene>
    <name evidence="6" type="ORF">J2R62_13085</name>
</gene>
<dbReference type="AlphaFoldDB" id="A0A2P1VMI5"/>